<evidence type="ECO:0000259" key="6">
    <source>
        <dbReference type="PROSITE" id="PS51764"/>
    </source>
</evidence>
<keyword evidence="5" id="KW-1133">Transmembrane helix</keyword>
<reference evidence="7 8" key="1">
    <citation type="journal article" date="2017" name="Chemistry">
        <title>Isolation, Biosynthesis and Chemical Modifications of Rubterolones A-F: Rare Tropolone Alkaloids from Actinomadura sp. 5-2.</title>
        <authorList>
            <person name="Guo H."/>
            <person name="Benndorf R."/>
            <person name="Leichnitz D."/>
            <person name="Klassen J.L."/>
            <person name="Vollmers J."/>
            <person name="Gorls H."/>
            <person name="Steinacker M."/>
            <person name="Weigel C."/>
            <person name="Dahse H.M."/>
            <person name="Kaster A.K."/>
            <person name="de Beer Z.W."/>
            <person name="Poulsen M."/>
            <person name="Beemelmanns C."/>
        </authorList>
    </citation>
    <scope>NUCLEOTIDE SEQUENCE [LARGE SCALE GENOMIC DNA]</scope>
    <source>
        <strain evidence="7 8">5-2</strain>
    </source>
</reference>
<evidence type="ECO:0000313" key="7">
    <source>
        <dbReference type="EMBL" id="POM27123.1"/>
    </source>
</evidence>
<name>A0A2P4UQ00_9ACTN</name>
<dbReference type="GO" id="GO:0008810">
    <property type="term" value="F:cellulase activity"/>
    <property type="evidence" value="ECO:0007669"/>
    <property type="project" value="UniProtKB-EC"/>
</dbReference>
<sequence>MLDSSGRSPHSRETRRRARRRARRLAEIALGCAAIAGGLVVALDARSEPAAVQSVDDTWPVGATDDVTPAVSPTTAPTTARPTVTPSARAADGDRKTVRTARRTVRRTAKPGLRAQDDCAQRADLVPGCGTWWGVSPGVDSLATLESEVGRSFDIVHFWYGVDQVNVPSPPARQLAAQGRILHVNIASRPFGGSGDARWADVAAGRWDASLARQAQGIAGLRTPVFVTFDHEPDAKPKINSRGTPEDYVRAWRHVHDVYTRYGATNAVWTWVLTGYAGNLPRAARFYPGNSYVDWIGWENYLGTLCDGRTWEDRRFRTFEETFLPFYNWLKGDGARAGIDPDKPYMLNGMASVRFEDPNLSVRWYAQIPRALSRYPQIKAVQLWQPPKGMACPYRLMDRPLEVVAFAHAGQAPYVNPDELDG</sequence>
<evidence type="ECO:0000256" key="3">
    <source>
        <dbReference type="PROSITE-ProRule" id="PRU01100"/>
    </source>
</evidence>
<keyword evidence="2 7" id="KW-0326">Glycosidase</keyword>
<feature type="region of interest" description="Disordered" evidence="4">
    <location>
        <begin position="52"/>
        <end position="97"/>
    </location>
</feature>
<comment type="caution">
    <text evidence="3">Lacks conserved residue(s) required for the propagation of feature annotation.</text>
</comment>
<dbReference type="EMBL" id="MTBP01000001">
    <property type="protein sequence ID" value="POM27123.1"/>
    <property type="molecule type" value="Genomic_DNA"/>
</dbReference>
<feature type="domain" description="GH26" evidence="6">
    <location>
        <begin position="99"/>
        <end position="406"/>
    </location>
</feature>
<feature type="transmembrane region" description="Helical" evidence="5">
    <location>
        <begin position="25"/>
        <end position="43"/>
    </location>
</feature>
<keyword evidence="5" id="KW-0812">Transmembrane</keyword>
<comment type="similarity">
    <text evidence="3">Belongs to the glycosyl hydrolase 26 family.</text>
</comment>
<comment type="caution">
    <text evidence="7">The sequence shown here is derived from an EMBL/GenBank/DDBJ whole genome shotgun (WGS) entry which is preliminary data.</text>
</comment>
<dbReference type="RefSeq" id="WP_103561988.1">
    <property type="nucleotide sequence ID" value="NZ_MTBP01000001.1"/>
</dbReference>
<feature type="compositionally biased region" description="Low complexity" evidence="4">
    <location>
        <begin position="68"/>
        <end position="90"/>
    </location>
</feature>
<keyword evidence="1 7" id="KW-0378">Hydrolase</keyword>
<dbReference type="InterPro" id="IPR017853">
    <property type="entry name" value="GH"/>
</dbReference>
<dbReference type="Proteomes" id="UP000242367">
    <property type="component" value="Unassembled WGS sequence"/>
</dbReference>
<accession>A0A2P4UQ00</accession>
<dbReference type="EC" id="3.2.1.4" evidence="7"/>
<evidence type="ECO:0000256" key="4">
    <source>
        <dbReference type="SAM" id="MobiDB-lite"/>
    </source>
</evidence>
<protein>
    <submittedName>
        <fullName evidence="7">Endoglucanase H</fullName>
        <ecNumber evidence="7">3.2.1.4</ecNumber>
    </submittedName>
</protein>
<evidence type="ECO:0000256" key="1">
    <source>
        <dbReference type="ARBA" id="ARBA00022801"/>
    </source>
</evidence>
<organism evidence="7 8">
    <name type="scientific">Actinomadura rubteroloni</name>
    <dbReference type="NCBI Taxonomy" id="1926885"/>
    <lineage>
        <taxon>Bacteria</taxon>
        <taxon>Bacillati</taxon>
        <taxon>Actinomycetota</taxon>
        <taxon>Actinomycetes</taxon>
        <taxon>Streptosporangiales</taxon>
        <taxon>Thermomonosporaceae</taxon>
        <taxon>Actinomadura</taxon>
    </lineage>
</organism>
<dbReference type="Gene3D" id="3.20.20.80">
    <property type="entry name" value="Glycosidases"/>
    <property type="match status" value="1"/>
</dbReference>
<evidence type="ECO:0000313" key="8">
    <source>
        <dbReference type="Proteomes" id="UP000242367"/>
    </source>
</evidence>
<gene>
    <name evidence="7" type="primary">celH_2</name>
    <name evidence="7" type="ORF">BTM25_15330</name>
</gene>
<dbReference type="InterPro" id="IPR022790">
    <property type="entry name" value="GH26_dom"/>
</dbReference>
<dbReference type="Pfam" id="PF02156">
    <property type="entry name" value="Glyco_hydro_26"/>
    <property type="match status" value="1"/>
</dbReference>
<keyword evidence="5" id="KW-0472">Membrane</keyword>
<evidence type="ECO:0000256" key="2">
    <source>
        <dbReference type="ARBA" id="ARBA00023295"/>
    </source>
</evidence>
<evidence type="ECO:0000256" key="5">
    <source>
        <dbReference type="SAM" id="Phobius"/>
    </source>
</evidence>
<dbReference type="AlphaFoldDB" id="A0A2P4UQ00"/>
<dbReference type="SUPFAM" id="SSF51445">
    <property type="entry name" value="(Trans)glycosidases"/>
    <property type="match status" value="1"/>
</dbReference>
<keyword evidence="8" id="KW-1185">Reference proteome</keyword>
<dbReference type="PROSITE" id="PS51764">
    <property type="entry name" value="GH26"/>
    <property type="match status" value="1"/>
</dbReference>
<proteinExistence type="inferred from homology"/>